<dbReference type="InterPro" id="IPR003607">
    <property type="entry name" value="HD/PDEase_dom"/>
</dbReference>
<keyword evidence="3 6" id="KW-0067">ATP-binding</keyword>
<dbReference type="Pfam" id="PF13589">
    <property type="entry name" value="HATPase_c_3"/>
    <property type="match status" value="1"/>
</dbReference>
<dbReference type="SUPFAM" id="SSF109604">
    <property type="entry name" value="HD-domain/PDEase-like"/>
    <property type="match status" value="1"/>
</dbReference>
<keyword evidence="2" id="KW-0547">Nucleotide-binding</keyword>
<keyword evidence="7" id="KW-1185">Reference proteome</keyword>
<dbReference type="Gene3D" id="3.30.565.10">
    <property type="entry name" value="Histidine kinase-like ATPase, C-terminal domain"/>
    <property type="match status" value="1"/>
</dbReference>
<dbReference type="InterPro" id="IPR056471">
    <property type="entry name" value="HD-CE"/>
</dbReference>
<dbReference type="RefSeq" id="WP_204826916.1">
    <property type="nucleotide sequence ID" value="NZ_JBHUGF010000014.1"/>
</dbReference>
<dbReference type="CDD" id="cd00077">
    <property type="entry name" value="HDc"/>
    <property type="match status" value="1"/>
</dbReference>
<dbReference type="SMART" id="SM00471">
    <property type="entry name" value="HDc"/>
    <property type="match status" value="1"/>
</dbReference>
<dbReference type="PANTHER" id="PTHR11528">
    <property type="entry name" value="HEAT SHOCK PROTEIN 90 FAMILY MEMBER"/>
    <property type="match status" value="1"/>
</dbReference>
<evidence type="ECO:0000256" key="4">
    <source>
        <dbReference type="ARBA" id="ARBA00023186"/>
    </source>
</evidence>
<dbReference type="EMBL" id="JBHUGF010000014">
    <property type="protein sequence ID" value="MFD1992851.1"/>
    <property type="molecule type" value="Genomic_DNA"/>
</dbReference>
<protein>
    <submittedName>
        <fullName evidence="6">ATP-binding protein</fullName>
    </submittedName>
</protein>
<evidence type="ECO:0000259" key="5">
    <source>
        <dbReference type="SMART" id="SM00471"/>
    </source>
</evidence>
<dbReference type="GO" id="GO:0005524">
    <property type="term" value="F:ATP binding"/>
    <property type="evidence" value="ECO:0007669"/>
    <property type="project" value="UniProtKB-KW"/>
</dbReference>
<evidence type="ECO:0000256" key="2">
    <source>
        <dbReference type="ARBA" id="ARBA00022741"/>
    </source>
</evidence>
<dbReference type="PRINTS" id="PR00775">
    <property type="entry name" value="HEATSHOCK90"/>
</dbReference>
<dbReference type="InterPro" id="IPR020575">
    <property type="entry name" value="Hsp90_N"/>
</dbReference>
<evidence type="ECO:0000256" key="1">
    <source>
        <dbReference type="ARBA" id="ARBA00008239"/>
    </source>
</evidence>
<evidence type="ECO:0000313" key="7">
    <source>
        <dbReference type="Proteomes" id="UP001597403"/>
    </source>
</evidence>
<dbReference type="InterPro" id="IPR001404">
    <property type="entry name" value="Hsp90_fam"/>
</dbReference>
<name>A0ABW4UZZ0_9BACL</name>
<gene>
    <name evidence="6" type="ORF">ACFSGI_22990</name>
</gene>
<comment type="caution">
    <text evidence="6">The sequence shown here is derived from an EMBL/GenBank/DDBJ whole genome shotgun (WGS) entry which is preliminary data.</text>
</comment>
<comment type="similarity">
    <text evidence="1">Belongs to the heat shock protein 90 family.</text>
</comment>
<dbReference type="Gene3D" id="1.10.3210.10">
    <property type="entry name" value="Hypothetical protein af1432"/>
    <property type="match status" value="1"/>
</dbReference>
<evidence type="ECO:0000313" key="6">
    <source>
        <dbReference type="EMBL" id="MFD1992851.1"/>
    </source>
</evidence>
<organism evidence="6 7">
    <name type="scientific">Paenibacillus nicotianae</name>
    <dbReference type="NCBI Taxonomy" id="1526551"/>
    <lineage>
        <taxon>Bacteria</taxon>
        <taxon>Bacillati</taxon>
        <taxon>Bacillota</taxon>
        <taxon>Bacilli</taxon>
        <taxon>Bacillales</taxon>
        <taxon>Paenibacillaceae</taxon>
        <taxon>Paenibacillus</taxon>
    </lineage>
</organism>
<feature type="domain" description="HD/PDEase" evidence="5">
    <location>
        <begin position="44"/>
        <end position="144"/>
    </location>
</feature>
<proteinExistence type="inferred from homology"/>
<dbReference type="Proteomes" id="UP001597403">
    <property type="component" value="Unassembled WGS sequence"/>
</dbReference>
<evidence type="ECO:0000256" key="3">
    <source>
        <dbReference type="ARBA" id="ARBA00022840"/>
    </source>
</evidence>
<dbReference type="SUPFAM" id="SSF55874">
    <property type="entry name" value="ATPase domain of HSP90 chaperone/DNA topoisomerase II/histidine kinase"/>
    <property type="match status" value="1"/>
</dbReference>
<dbReference type="Pfam" id="PF24391">
    <property type="entry name" value="HD-CE"/>
    <property type="match status" value="1"/>
</dbReference>
<accession>A0ABW4UZZ0</accession>
<reference evidence="7" key="1">
    <citation type="journal article" date="2019" name="Int. J. Syst. Evol. Microbiol.">
        <title>The Global Catalogue of Microorganisms (GCM) 10K type strain sequencing project: providing services to taxonomists for standard genome sequencing and annotation.</title>
        <authorList>
            <consortium name="The Broad Institute Genomics Platform"/>
            <consortium name="The Broad Institute Genome Sequencing Center for Infectious Disease"/>
            <person name="Wu L."/>
            <person name="Ma J."/>
        </authorList>
    </citation>
    <scope>NUCLEOTIDE SEQUENCE [LARGE SCALE GENOMIC DNA]</scope>
    <source>
        <strain evidence="7">CGMCC 1.15067</strain>
    </source>
</reference>
<dbReference type="InterPro" id="IPR036890">
    <property type="entry name" value="HATPase_C_sf"/>
</dbReference>
<keyword evidence="4" id="KW-0143">Chaperone</keyword>
<sequence length="828" mass="97353">MITENLLVKALKEKNPNYYYIILNVYEDVKPLLNQRIAKVFPNYTQHDTEHSFRIMNNMFKLIPDIDNLNELEISVLILAALLHDIGMAATEEEIHKIKNDELIYNEIKYTSLLIKFNGDEIEALQEYIRKVHAKRSSIYILKELTDHLLIPGMRNKSFANIVAEVCDSHTRDILWVKNNMSSKYIIGELSINIQFCSLLLRLGDILDFDGSRTPRRLYTAINPKAYSKEEWKQHFAIDNIDKITINPNTGERSIYIYGKCGEPNIYRKLLRYIEWINEEILHAIEMTKEFKNPHKLDIYYKVQNKITLKSYTFVDLKFQMNYQKTLKLLMGENLYGDKRVGLREIVQNSIDACLMLQEIKSKDQNIRYNQPYQPKIFIIIDKKNGQVKIKDNGKGMNIFELKNFFLAVGSSYFQSEEYLLGDYSYKPIGRYGIGFLTGFMLSNNILIRTKGYREDKLLEVEIQKDNEYVSIKEFKNLDFLGTEIIFEYSDFFKVFKNYEEIYKYISETFLIDEFEIHIDMNGELSNINSKKSDNKEFINLSKYLNNVEATIYFPKAITSESLFIQNIKDIKSQRIDFSYDGKKIYSNPKENISLRNYVNNNILKYISFMYVDDSNDLDEVINIEEHIGDIEDHYRENYTNDDIDIAISSNVKIPDYRNDFLISGDELVSGLKIDDLDGLDNYHHDNNSGTYVSTYELNFFGLEEVDKYIQLSKGGKSINANIYLRKVFIENRDMNVKNAINMKLFSKANIIINIIDENIIPDVSRKQLLNIDKNLISNSIYQALYLYLLENNNNILEETILKKYLKKYHNYSKTLLTEEYKNKINEF</sequence>